<reference evidence="1 2" key="1">
    <citation type="submission" date="2020-10" db="EMBL/GenBank/DDBJ databases">
        <title>ChiBAC.</title>
        <authorList>
            <person name="Zenner C."/>
            <person name="Hitch T.C.A."/>
            <person name="Clavel T."/>
        </authorList>
    </citation>
    <scope>NUCLEOTIDE SEQUENCE [LARGE SCALE GENOMIC DNA]</scope>
    <source>
        <strain evidence="1 2">DSM 107456</strain>
    </source>
</reference>
<accession>A0ABR9RAP2</accession>
<evidence type="ECO:0000313" key="1">
    <source>
        <dbReference type="EMBL" id="MBE5055450.1"/>
    </source>
</evidence>
<proteinExistence type="predicted"/>
<comment type="caution">
    <text evidence="1">The sequence shown here is derived from an EMBL/GenBank/DDBJ whole genome shotgun (WGS) entry which is preliminary data.</text>
</comment>
<gene>
    <name evidence="1" type="ORF">INF37_05475</name>
</gene>
<name>A0ABR9RAP2_9FIRM</name>
<dbReference type="RefSeq" id="WP_193536972.1">
    <property type="nucleotide sequence ID" value="NZ_JADCKF010000004.1"/>
</dbReference>
<keyword evidence="2" id="KW-1185">Reference proteome</keyword>
<dbReference type="EMBL" id="JADCKF010000004">
    <property type="protein sequence ID" value="MBE5055450.1"/>
    <property type="molecule type" value="Genomic_DNA"/>
</dbReference>
<dbReference type="Proteomes" id="UP000806211">
    <property type="component" value="Unassembled WGS sequence"/>
</dbReference>
<evidence type="ECO:0000313" key="2">
    <source>
        <dbReference type="Proteomes" id="UP000806211"/>
    </source>
</evidence>
<sequence>MKAEFVACIFEPEPVQWGLRGDPFLWRLLKERYQAVELPYPPNVLREEILHIFADLTGELPEPGKHYYVDQFAKTHVGMSTGWICGDFWQATAIPLLMERLEQANRS</sequence>
<organism evidence="1 2">
    <name type="scientific">Pseudoflavonifractor gallinarum</name>
    <dbReference type="NCBI Taxonomy" id="2779352"/>
    <lineage>
        <taxon>Bacteria</taxon>
        <taxon>Bacillati</taxon>
        <taxon>Bacillota</taxon>
        <taxon>Clostridia</taxon>
        <taxon>Eubacteriales</taxon>
        <taxon>Oscillospiraceae</taxon>
        <taxon>Pseudoflavonifractor</taxon>
    </lineage>
</organism>
<evidence type="ECO:0008006" key="3">
    <source>
        <dbReference type="Google" id="ProtNLM"/>
    </source>
</evidence>
<protein>
    <recommendedName>
        <fullName evidence="3">Cytoplasmic protein</fullName>
    </recommendedName>
</protein>